<keyword evidence="5" id="KW-1185">Reference proteome</keyword>
<dbReference type="GO" id="GO:0005737">
    <property type="term" value="C:cytoplasm"/>
    <property type="evidence" value="ECO:0007669"/>
    <property type="project" value="TreeGrafter"/>
</dbReference>
<dbReference type="InterPro" id="IPR023582">
    <property type="entry name" value="Impact"/>
</dbReference>
<feature type="domain" description="Impact N-terminal" evidence="2">
    <location>
        <begin position="19"/>
        <end position="121"/>
    </location>
</feature>
<dbReference type="InterPro" id="IPR015796">
    <property type="entry name" value="Impact_YigZ-like"/>
</dbReference>
<evidence type="ECO:0000259" key="2">
    <source>
        <dbReference type="Pfam" id="PF01205"/>
    </source>
</evidence>
<dbReference type="STRING" id="646529.Desaci_3165"/>
<dbReference type="GO" id="GO:0006446">
    <property type="term" value="P:regulation of translational initiation"/>
    <property type="evidence" value="ECO:0007669"/>
    <property type="project" value="TreeGrafter"/>
</dbReference>
<dbReference type="eggNOG" id="COG1739">
    <property type="taxonomic scope" value="Bacteria"/>
</dbReference>
<dbReference type="InterPro" id="IPR020569">
    <property type="entry name" value="UPF0029_Impact_CS"/>
</dbReference>
<dbReference type="EMBL" id="CP003639">
    <property type="protein sequence ID" value="AFM42069.1"/>
    <property type="molecule type" value="Genomic_DNA"/>
</dbReference>
<feature type="domain" description="UPF0029" evidence="3">
    <location>
        <begin position="138"/>
        <end position="192"/>
    </location>
</feature>
<dbReference type="NCBIfam" id="TIGR00257">
    <property type="entry name" value="IMPACT_YIGZ"/>
    <property type="match status" value="1"/>
</dbReference>
<evidence type="ECO:0000256" key="1">
    <source>
        <dbReference type="ARBA" id="ARBA00007665"/>
    </source>
</evidence>
<dbReference type="PROSITE" id="PS00910">
    <property type="entry name" value="UPF0029"/>
    <property type="match status" value="1"/>
</dbReference>
<dbReference type="AlphaFoldDB" id="I4D8E5"/>
<accession>I4D8E5</accession>
<dbReference type="InterPro" id="IPR020568">
    <property type="entry name" value="Ribosomal_Su5_D2-typ_SF"/>
</dbReference>
<evidence type="ECO:0000313" key="4">
    <source>
        <dbReference type="EMBL" id="AFM42069.1"/>
    </source>
</evidence>
<dbReference type="PANTHER" id="PTHR16301:SF20">
    <property type="entry name" value="IMPACT FAMILY MEMBER YIGZ"/>
    <property type="match status" value="1"/>
</dbReference>
<dbReference type="SUPFAM" id="SSF54980">
    <property type="entry name" value="EF-G C-terminal domain-like"/>
    <property type="match status" value="1"/>
</dbReference>
<reference evidence="4 5" key="1">
    <citation type="journal article" date="2012" name="J. Bacteriol.">
        <title>Complete genome sequences of Desulfosporosinus orientis DSM765T, Desulfosporosinus youngiae DSM17734T, Desulfosporosinus meridiei DSM13257T, and Desulfosporosinus acidiphilus DSM22704T.</title>
        <authorList>
            <person name="Pester M."/>
            <person name="Brambilla E."/>
            <person name="Alazard D."/>
            <person name="Rattei T."/>
            <person name="Weinmaier T."/>
            <person name="Han J."/>
            <person name="Lucas S."/>
            <person name="Lapidus A."/>
            <person name="Cheng J.F."/>
            <person name="Goodwin L."/>
            <person name="Pitluck S."/>
            <person name="Peters L."/>
            <person name="Ovchinnikova G."/>
            <person name="Teshima H."/>
            <person name="Detter J.C."/>
            <person name="Han C.S."/>
            <person name="Tapia R."/>
            <person name="Land M.L."/>
            <person name="Hauser L."/>
            <person name="Kyrpides N.C."/>
            <person name="Ivanova N.N."/>
            <person name="Pagani I."/>
            <person name="Huntmann M."/>
            <person name="Wei C.L."/>
            <person name="Davenport K.W."/>
            <person name="Daligault H."/>
            <person name="Chain P.S."/>
            <person name="Chen A."/>
            <person name="Mavromatis K."/>
            <person name="Markowitz V."/>
            <person name="Szeto E."/>
            <person name="Mikhailova N."/>
            <person name="Pati A."/>
            <person name="Wagner M."/>
            <person name="Woyke T."/>
            <person name="Ollivier B."/>
            <person name="Klenk H.P."/>
            <person name="Spring S."/>
            <person name="Loy A."/>
        </authorList>
    </citation>
    <scope>NUCLEOTIDE SEQUENCE [LARGE SCALE GENOMIC DNA]</scope>
    <source>
        <strain evidence="5">DSM 22704 / JCM 16185 / SJ4</strain>
    </source>
</reference>
<name>I4D8E5_DESAJ</name>
<organism evidence="4 5">
    <name type="scientific">Desulfosporosinus acidiphilus (strain DSM 22704 / JCM 16185 / SJ4)</name>
    <dbReference type="NCBI Taxonomy" id="646529"/>
    <lineage>
        <taxon>Bacteria</taxon>
        <taxon>Bacillati</taxon>
        <taxon>Bacillota</taxon>
        <taxon>Clostridia</taxon>
        <taxon>Eubacteriales</taxon>
        <taxon>Desulfitobacteriaceae</taxon>
        <taxon>Desulfosporosinus</taxon>
    </lineage>
</organism>
<dbReference type="RefSeq" id="WP_014828060.1">
    <property type="nucleotide sequence ID" value="NC_018068.1"/>
</dbReference>
<proteinExistence type="inferred from homology"/>
<dbReference type="InterPro" id="IPR001498">
    <property type="entry name" value="Impact_N"/>
</dbReference>
<dbReference type="InterPro" id="IPR036956">
    <property type="entry name" value="Impact_N_sf"/>
</dbReference>
<evidence type="ECO:0000259" key="3">
    <source>
        <dbReference type="Pfam" id="PF09186"/>
    </source>
</evidence>
<dbReference type="Gene3D" id="3.30.230.30">
    <property type="entry name" value="Impact, N-terminal domain"/>
    <property type="match status" value="1"/>
</dbReference>
<comment type="similarity">
    <text evidence="1">Belongs to the IMPACT family.</text>
</comment>
<sequence>MEGFYTLSQKTIAEQTIDKSRFIGIGMPVNCLEQINQAMQRIRQDYPNARHYVYAYRLHDGHLEKASDDGEPQGTGGRPVLDILKHQNIWNILLVVVRYFGGVLLGTGGLTRAYGGTAKKVFEEIQLVQLTLFHQYRLRVSYDLYASLKYQLEQKDYHIKGEEFSEAVDMIISVPEEQRELFLTWLGNFSNSQISPEDNGLIWE</sequence>
<dbReference type="Gene3D" id="3.30.70.240">
    <property type="match status" value="1"/>
</dbReference>
<protein>
    <submittedName>
        <fullName evidence="4">Uncharacterized protein, YigZ family</fullName>
    </submittedName>
</protein>
<gene>
    <name evidence="4" type="ordered locus">Desaci_3165</name>
</gene>
<dbReference type="KEGG" id="dai:Desaci_3165"/>
<dbReference type="HOGENOM" id="CLU_083552_2_1_9"/>
<dbReference type="Proteomes" id="UP000002892">
    <property type="component" value="Chromosome"/>
</dbReference>
<dbReference type="OrthoDB" id="9813771at2"/>
<dbReference type="InterPro" id="IPR035647">
    <property type="entry name" value="EFG_III/V"/>
</dbReference>
<dbReference type="Pfam" id="PF09186">
    <property type="entry name" value="DUF1949"/>
    <property type="match status" value="1"/>
</dbReference>
<dbReference type="Pfam" id="PF01205">
    <property type="entry name" value="Impact_N"/>
    <property type="match status" value="1"/>
</dbReference>
<dbReference type="InterPro" id="IPR015269">
    <property type="entry name" value="UPF0029_Impact_C"/>
</dbReference>
<dbReference type="SUPFAM" id="SSF54211">
    <property type="entry name" value="Ribosomal protein S5 domain 2-like"/>
    <property type="match status" value="1"/>
</dbReference>
<dbReference type="PANTHER" id="PTHR16301">
    <property type="entry name" value="IMPACT-RELATED"/>
    <property type="match status" value="1"/>
</dbReference>
<evidence type="ECO:0000313" key="5">
    <source>
        <dbReference type="Proteomes" id="UP000002892"/>
    </source>
</evidence>